<dbReference type="InterPro" id="IPR025828">
    <property type="entry name" value="Put_sensor_dom"/>
</dbReference>
<keyword evidence="8" id="KW-0902">Two-component regulatory system</keyword>
<reference evidence="13 14" key="1">
    <citation type="journal article" date="2019" name="Int. J. Syst. Evol. Microbiol.">
        <title>The Global Catalogue of Microorganisms (GCM) 10K type strain sequencing project: providing services to taxonomists for standard genome sequencing and annotation.</title>
        <authorList>
            <consortium name="The Broad Institute Genomics Platform"/>
            <consortium name="The Broad Institute Genome Sequencing Center for Infectious Disease"/>
            <person name="Wu L."/>
            <person name="Ma J."/>
        </authorList>
    </citation>
    <scope>NUCLEOTIDE SEQUENCE [LARGE SCALE GENOMIC DNA]</scope>
    <source>
        <strain evidence="13 14">JCM 10303</strain>
    </source>
</reference>
<dbReference type="PANTHER" id="PTHR24421:SF10">
    <property type="entry name" value="NITRATE_NITRITE SENSOR PROTEIN NARQ"/>
    <property type="match status" value="1"/>
</dbReference>
<dbReference type="InterPro" id="IPR050482">
    <property type="entry name" value="Sensor_HK_TwoCompSys"/>
</dbReference>
<dbReference type="Gene3D" id="3.30.565.10">
    <property type="entry name" value="Histidine kinase-like ATPase, C-terminal domain"/>
    <property type="match status" value="1"/>
</dbReference>
<comment type="catalytic activity">
    <reaction evidence="1">
        <text>ATP + protein L-histidine = ADP + protein N-phospho-L-histidine.</text>
        <dbReference type="EC" id="2.7.13.3"/>
    </reaction>
</comment>
<evidence type="ECO:0000256" key="5">
    <source>
        <dbReference type="ARBA" id="ARBA00022741"/>
    </source>
</evidence>
<evidence type="ECO:0000313" key="14">
    <source>
        <dbReference type="Proteomes" id="UP001500729"/>
    </source>
</evidence>
<dbReference type="InterPro" id="IPR011712">
    <property type="entry name" value="Sig_transdc_His_kin_sub3_dim/P"/>
</dbReference>
<proteinExistence type="predicted"/>
<protein>
    <recommendedName>
        <fullName evidence="2">histidine kinase</fullName>
        <ecNumber evidence="2">2.7.13.3</ecNumber>
    </recommendedName>
</protein>
<dbReference type="Gene3D" id="1.20.5.1930">
    <property type="match status" value="1"/>
</dbReference>
<evidence type="ECO:0000259" key="11">
    <source>
        <dbReference type="Pfam" id="PF07730"/>
    </source>
</evidence>
<evidence type="ECO:0000256" key="6">
    <source>
        <dbReference type="ARBA" id="ARBA00022777"/>
    </source>
</evidence>
<dbReference type="Proteomes" id="UP001500729">
    <property type="component" value="Unassembled WGS sequence"/>
</dbReference>
<evidence type="ECO:0000256" key="1">
    <source>
        <dbReference type="ARBA" id="ARBA00000085"/>
    </source>
</evidence>
<feature type="domain" description="Putative sensor" evidence="12">
    <location>
        <begin position="21"/>
        <end position="191"/>
    </location>
</feature>
<feature type="compositionally biased region" description="Polar residues" evidence="9">
    <location>
        <begin position="394"/>
        <end position="407"/>
    </location>
</feature>
<dbReference type="Pfam" id="PF07730">
    <property type="entry name" value="HisKA_3"/>
    <property type="match status" value="1"/>
</dbReference>
<dbReference type="GO" id="GO:0016301">
    <property type="term" value="F:kinase activity"/>
    <property type="evidence" value="ECO:0007669"/>
    <property type="project" value="UniProtKB-KW"/>
</dbReference>
<keyword evidence="5" id="KW-0547">Nucleotide-binding</keyword>
<keyword evidence="6 13" id="KW-0418">Kinase</keyword>
<feature type="region of interest" description="Disordered" evidence="9">
    <location>
        <begin position="394"/>
        <end position="414"/>
    </location>
</feature>
<keyword evidence="10" id="KW-0472">Membrane</keyword>
<keyword evidence="10" id="KW-0812">Transmembrane</keyword>
<evidence type="ECO:0000256" key="2">
    <source>
        <dbReference type="ARBA" id="ARBA00012438"/>
    </source>
</evidence>
<feature type="transmembrane region" description="Helical" evidence="10">
    <location>
        <begin position="152"/>
        <end position="176"/>
    </location>
</feature>
<keyword evidence="4" id="KW-0808">Transferase</keyword>
<organism evidence="13 14">
    <name type="scientific">Saccharopolyspora erythraea</name>
    <name type="common">Streptomyces erythraeus</name>
    <dbReference type="NCBI Taxonomy" id="1836"/>
    <lineage>
        <taxon>Bacteria</taxon>
        <taxon>Bacillati</taxon>
        <taxon>Actinomycetota</taxon>
        <taxon>Actinomycetes</taxon>
        <taxon>Pseudonocardiales</taxon>
        <taxon>Pseudonocardiaceae</taxon>
        <taxon>Saccharopolyspora</taxon>
    </lineage>
</organism>
<evidence type="ECO:0000256" key="9">
    <source>
        <dbReference type="SAM" id="MobiDB-lite"/>
    </source>
</evidence>
<keyword evidence="7" id="KW-0067">ATP-binding</keyword>
<dbReference type="PANTHER" id="PTHR24421">
    <property type="entry name" value="NITRATE/NITRITE SENSOR PROTEIN NARX-RELATED"/>
    <property type="match status" value="1"/>
</dbReference>
<dbReference type="Pfam" id="PF13796">
    <property type="entry name" value="Sensor"/>
    <property type="match status" value="1"/>
</dbReference>
<dbReference type="RefSeq" id="WP_009943368.1">
    <property type="nucleotide sequence ID" value="NZ_BAAAGS010000012.1"/>
</dbReference>
<keyword evidence="14" id="KW-1185">Reference proteome</keyword>
<accession>A0ABN1CQC2</accession>
<evidence type="ECO:0000256" key="8">
    <source>
        <dbReference type="ARBA" id="ARBA00023012"/>
    </source>
</evidence>
<dbReference type="SUPFAM" id="SSF55874">
    <property type="entry name" value="ATPase domain of HSP90 chaperone/DNA topoisomerase II/histidine kinase"/>
    <property type="match status" value="1"/>
</dbReference>
<gene>
    <name evidence="13" type="ORF">GCM10009533_23690</name>
</gene>
<name>A0ABN1CQC2_SACER</name>
<dbReference type="InterPro" id="IPR036890">
    <property type="entry name" value="HATPase_C_sf"/>
</dbReference>
<keyword evidence="3" id="KW-0597">Phosphoprotein</keyword>
<sequence>MATDLRRGFPVPRRALADGNFLLPGLLSGLTALLAIPLVLFAGVSVALGIGFFLLPVGTEAIHRWTQWERQRAGRFLGVPVATSPAPSGFAAVVRAPSTWRQLLWLPVHGVTGTVSALLAFAGLVAAPVTVVSMLIWPLIPGGVSLLGVRSTSWPVVLVTGTAQLVIALVLLLWGVPALARVQARATLALLSPSRRSATEERLAARVDELAQTRAGAVEAHGAELRRIERDLHDGAQAQLVALAMRLGVAEKAVRDDPETTARLLREARDGAEEAMTGLRDVVRTIYPPILADRGLSGAVSALGSRCAVPTAVSAEGLGDVPAAVEAAAYFVVAEALSNVTKHAAATRAYATLTRVGEDLFVEVGDDGVGGADENRGSGIAGIRHRVAALDGTTSLDSPDDGTTTIRVSLPCGS</sequence>
<evidence type="ECO:0000256" key="4">
    <source>
        <dbReference type="ARBA" id="ARBA00022679"/>
    </source>
</evidence>
<feature type="transmembrane region" description="Helical" evidence="10">
    <location>
        <begin position="117"/>
        <end position="140"/>
    </location>
</feature>
<feature type="transmembrane region" description="Helical" evidence="10">
    <location>
        <begin position="76"/>
        <end position="97"/>
    </location>
</feature>
<feature type="transmembrane region" description="Helical" evidence="10">
    <location>
        <begin position="30"/>
        <end position="55"/>
    </location>
</feature>
<evidence type="ECO:0000259" key="12">
    <source>
        <dbReference type="Pfam" id="PF13796"/>
    </source>
</evidence>
<evidence type="ECO:0000256" key="10">
    <source>
        <dbReference type="SAM" id="Phobius"/>
    </source>
</evidence>
<evidence type="ECO:0000313" key="13">
    <source>
        <dbReference type="EMBL" id="GAA0523666.1"/>
    </source>
</evidence>
<dbReference type="CDD" id="cd16917">
    <property type="entry name" value="HATPase_UhpB-NarQ-NarX-like"/>
    <property type="match status" value="1"/>
</dbReference>
<dbReference type="EMBL" id="BAAAGS010000012">
    <property type="protein sequence ID" value="GAA0523666.1"/>
    <property type="molecule type" value="Genomic_DNA"/>
</dbReference>
<evidence type="ECO:0000256" key="3">
    <source>
        <dbReference type="ARBA" id="ARBA00022553"/>
    </source>
</evidence>
<dbReference type="EC" id="2.7.13.3" evidence="2"/>
<comment type="caution">
    <text evidence="13">The sequence shown here is derived from an EMBL/GenBank/DDBJ whole genome shotgun (WGS) entry which is preliminary data.</text>
</comment>
<evidence type="ECO:0000256" key="7">
    <source>
        <dbReference type="ARBA" id="ARBA00022840"/>
    </source>
</evidence>
<keyword evidence="10" id="KW-1133">Transmembrane helix</keyword>
<feature type="domain" description="Signal transduction histidine kinase subgroup 3 dimerisation and phosphoacceptor" evidence="11">
    <location>
        <begin position="224"/>
        <end position="289"/>
    </location>
</feature>